<feature type="transmembrane region" description="Helical" evidence="11">
    <location>
        <begin position="490"/>
        <end position="510"/>
    </location>
</feature>
<proteinExistence type="inferred from homology"/>
<keyword evidence="4" id="KW-1003">Cell membrane</keyword>
<reference evidence="13" key="1">
    <citation type="journal article" date="2015" name="Nat. Genet.">
        <title>The genome and transcriptome of the zoonotic hookworm Ancylostoma ceylanicum identify infection-specific gene families.</title>
        <authorList>
            <person name="Schwarz E.M."/>
            <person name="Hu Y."/>
            <person name="Antoshechkin I."/>
            <person name="Miller M.M."/>
            <person name="Sternberg P.W."/>
            <person name="Aroian R.V."/>
        </authorList>
    </citation>
    <scope>NUCLEOTIDE SEQUENCE</scope>
    <source>
        <strain evidence="13">HY135</strain>
    </source>
</reference>
<keyword evidence="13" id="KW-1185">Reference proteome</keyword>
<feature type="transmembrane region" description="Helical" evidence="11">
    <location>
        <begin position="522"/>
        <end position="543"/>
    </location>
</feature>
<feature type="transmembrane region" description="Helical" evidence="11">
    <location>
        <begin position="199"/>
        <end position="222"/>
    </location>
</feature>
<keyword evidence="6" id="KW-0375">Hydrogen ion transport</keyword>
<keyword evidence="3" id="KW-0813">Transport</keyword>
<comment type="caution">
    <text evidence="12">The sequence shown here is derived from an EMBL/GenBank/DDBJ whole genome shotgun (WGS) entry which is preliminary data.</text>
</comment>
<organism evidence="12 13">
    <name type="scientific">Ancylostoma ceylanicum</name>
    <dbReference type="NCBI Taxonomy" id="53326"/>
    <lineage>
        <taxon>Eukaryota</taxon>
        <taxon>Metazoa</taxon>
        <taxon>Ecdysozoa</taxon>
        <taxon>Nematoda</taxon>
        <taxon>Chromadorea</taxon>
        <taxon>Rhabditida</taxon>
        <taxon>Rhabditina</taxon>
        <taxon>Rhabditomorpha</taxon>
        <taxon>Strongyloidea</taxon>
        <taxon>Ancylostomatidae</taxon>
        <taxon>Ancylostomatinae</taxon>
        <taxon>Ancylostoma</taxon>
    </lineage>
</organism>
<feature type="transmembrane region" description="Helical" evidence="11">
    <location>
        <begin position="563"/>
        <end position="580"/>
    </location>
</feature>
<feature type="transmembrane region" description="Helical" evidence="11">
    <location>
        <begin position="103"/>
        <end position="123"/>
    </location>
</feature>
<feature type="transmembrane region" description="Helical" evidence="11">
    <location>
        <begin position="264"/>
        <end position="285"/>
    </location>
</feature>
<evidence type="ECO:0000256" key="4">
    <source>
        <dbReference type="ARBA" id="ARBA00022475"/>
    </source>
</evidence>
<protein>
    <recommendedName>
        <fullName evidence="14">Otopetrin</fullName>
    </recommendedName>
</protein>
<keyword evidence="7 11" id="KW-1133">Transmembrane helix</keyword>
<dbReference type="STRING" id="53326.A0A016T9W1"/>
<evidence type="ECO:0000256" key="7">
    <source>
        <dbReference type="ARBA" id="ARBA00022989"/>
    </source>
</evidence>
<evidence type="ECO:0000256" key="8">
    <source>
        <dbReference type="ARBA" id="ARBA00023065"/>
    </source>
</evidence>
<evidence type="ECO:0000256" key="10">
    <source>
        <dbReference type="ARBA" id="ARBA00023303"/>
    </source>
</evidence>
<feature type="transmembrane region" description="Helical" evidence="11">
    <location>
        <begin position="234"/>
        <end position="252"/>
    </location>
</feature>
<dbReference type="GO" id="GO:0015252">
    <property type="term" value="F:proton channel activity"/>
    <property type="evidence" value="ECO:0007669"/>
    <property type="project" value="InterPro"/>
</dbReference>
<evidence type="ECO:0000313" key="12">
    <source>
        <dbReference type="EMBL" id="EYB99441.1"/>
    </source>
</evidence>
<dbReference type="AlphaFoldDB" id="A0A016T9W1"/>
<comment type="subcellular location">
    <subcellularLocation>
        <location evidence="1">Cell membrane</location>
        <topology evidence="1">Multi-pass membrane protein</topology>
    </subcellularLocation>
</comment>
<dbReference type="PANTHER" id="PTHR21522">
    <property type="entry name" value="PROTON CHANNEL OTOP"/>
    <property type="match status" value="1"/>
</dbReference>
<dbReference type="EMBL" id="JARK01001458">
    <property type="protein sequence ID" value="EYB99441.1"/>
    <property type="molecule type" value="Genomic_DNA"/>
</dbReference>
<evidence type="ECO:0000256" key="5">
    <source>
        <dbReference type="ARBA" id="ARBA00022692"/>
    </source>
</evidence>
<evidence type="ECO:0000256" key="6">
    <source>
        <dbReference type="ARBA" id="ARBA00022781"/>
    </source>
</evidence>
<evidence type="ECO:0000313" key="13">
    <source>
        <dbReference type="Proteomes" id="UP000024635"/>
    </source>
</evidence>
<keyword evidence="9 11" id="KW-0472">Membrane</keyword>
<sequence>MSEEVRFHCGARVTPTFIERELHKSGQDTALADMMVYPIDASATKHGPTYFADSVSSRTPVVIIPDDFDETKTEYIDAASPHGLIQDPRTSMPWIKNKKASTFFVNLLTCLYALILTIVALIIEVSPTWRDDIWVAETIFFLFMYGIGIIFFIYCYLFVIHPQAYNFIIERLGRLKCFRNSHKWTIEETSHTGEGAGTLYLRLGALFFGSAGIVLFGLELFICIEKKTCNGSAIAKHVVAIVFTFIQMHYIFCNSKVAIGSHKLGKWGLMHLVAVNLWTWFRFVMAKTAHKVAKKKAYQTTTQSSSSSSEEEEASGRDHDFLTNVMNRTLEALVESTTAAPAAPPAMMKQSLGAMAQFGDVATFLTTCIVEYSLIGAAVMFIQWKSMGHDSGHHHSEEKQKRKQKMRIDCSSSSAGLFTGIIFLIAAFVSMGVYTVFEELRNSRGAQLVFGIVDLCMFCMTLVACVLGLWRMGALQYRLHAHGEVIDEILLIIGLIGEIVYCVVGLDIFVTNRRTQTDRSLLPAFVFVVRLIQVLVQAAFILITSRLRCLSPYAIKYKPGKQIITFLLVANATLFVFHTYEGMKSSFGMTEYGGTTYTNLIYAVAPLLVFYRTPALSVLVNTTGNTRTHTEDLNKFCENI</sequence>
<dbReference type="Proteomes" id="UP000024635">
    <property type="component" value="Unassembled WGS sequence"/>
</dbReference>
<evidence type="ECO:0008006" key="14">
    <source>
        <dbReference type="Google" id="ProtNLM"/>
    </source>
</evidence>
<evidence type="ECO:0000256" key="11">
    <source>
        <dbReference type="SAM" id="Phobius"/>
    </source>
</evidence>
<feature type="transmembrane region" description="Helical" evidence="11">
    <location>
        <begin position="600"/>
        <end position="620"/>
    </location>
</feature>
<evidence type="ECO:0000256" key="3">
    <source>
        <dbReference type="ARBA" id="ARBA00022448"/>
    </source>
</evidence>
<evidence type="ECO:0000256" key="2">
    <source>
        <dbReference type="ARBA" id="ARBA00006513"/>
    </source>
</evidence>
<dbReference type="Pfam" id="PF03189">
    <property type="entry name" value="Otopetrin"/>
    <property type="match status" value="1"/>
</dbReference>
<evidence type="ECO:0000256" key="1">
    <source>
        <dbReference type="ARBA" id="ARBA00004651"/>
    </source>
</evidence>
<name>A0A016T9W1_9BILA</name>
<feature type="transmembrane region" description="Helical" evidence="11">
    <location>
        <begin position="415"/>
        <end position="437"/>
    </location>
</feature>
<dbReference type="OrthoDB" id="6429739at2759"/>
<dbReference type="PANTHER" id="PTHR21522:SF43">
    <property type="entry name" value="OTOPETRIN-2"/>
    <property type="match status" value="1"/>
</dbReference>
<accession>A0A016T9W1</accession>
<keyword evidence="10" id="KW-0407">Ion channel</keyword>
<feature type="transmembrane region" description="Helical" evidence="11">
    <location>
        <begin position="449"/>
        <end position="470"/>
    </location>
</feature>
<comment type="similarity">
    <text evidence="2">Belongs to the otopetrin family.</text>
</comment>
<gene>
    <name evidence="12" type="primary">Acey_s0122.g1052</name>
    <name evidence="12" type="synonym">Acey-otpl-8</name>
    <name evidence="12" type="ORF">Y032_0122g1052</name>
</gene>
<dbReference type="GO" id="GO:0005886">
    <property type="term" value="C:plasma membrane"/>
    <property type="evidence" value="ECO:0007669"/>
    <property type="project" value="UniProtKB-SubCell"/>
</dbReference>
<dbReference type="InterPro" id="IPR004878">
    <property type="entry name" value="Otopetrin"/>
</dbReference>
<keyword evidence="5 11" id="KW-0812">Transmembrane</keyword>
<evidence type="ECO:0000256" key="9">
    <source>
        <dbReference type="ARBA" id="ARBA00023136"/>
    </source>
</evidence>
<keyword evidence="8" id="KW-0406">Ion transport</keyword>
<feature type="transmembrane region" description="Helical" evidence="11">
    <location>
        <begin position="135"/>
        <end position="159"/>
    </location>
</feature>